<evidence type="ECO:0000256" key="1">
    <source>
        <dbReference type="ARBA" id="ARBA00008072"/>
    </source>
</evidence>
<feature type="non-terminal residue" evidence="7">
    <location>
        <position position="1"/>
    </location>
</feature>
<organism evidence="7 8">
    <name type="scientific">Colletotrichum zoysiae</name>
    <dbReference type="NCBI Taxonomy" id="1216348"/>
    <lineage>
        <taxon>Eukaryota</taxon>
        <taxon>Fungi</taxon>
        <taxon>Dikarya</taxon>
        <taxon>Ascomycota</taxon>
        <taxon>Pezizomycotina</taxon>
        <taxon>Sordariomycetes</taxon>
        <taxon>Hypocreomycetidae</taxon>
        <taxon>Glomerellales</taxon>
        <taxon>Glomerellaceae</taxon>
        <taxon>Colletotrichum</taxon>
        <taxon>Colletotrichum graminicola species complex</taxon>
    </lineage>
</organism>
<dbReference type="CDD" id="cd08249">
    <property type="entry name" value="enoyl_reductase_like"/>
    <property type="match status" value="1"/>
</dbReference>
<dbReference type="InterPro" id="IPR013154">
    <property type="entry name" value="ADH-like_N"/>
</dbReference>
<comment type="subunit">
    <text evidence="2">Monomer.</text>
</comment>
<keyword evidence="8" id="KW-1185">Reference proteome</keyword>
<dbReference type="Pfam" id="PF08240">
    <property type="entry name" value="ADH_N"/>
    <property type="match status" value="1"/>
</dbReference>
<sequence length="357" mass="38813">LIMALPTTRVALIEGDNHRLRIEHHAPLPVLGPDEVLVRTKAVAINPCDYKMHERFPCPGAVDGCDFAGIVVGLGSDVTTFSVGDRVCGAVHGSNPLRPESGAFAEYIASESDFTLKIPPEMTFKEAAGLGGTGLATLGMALFKTLVLPGTPQEPAAKPQVVLVHGGSSSVGTMAIQLLRLVGHIPIATCSPKNFELVRRYGAKEVFDYNDPSCAQRIKEYTRNTLAYVLDPFTDAKSIALCYSAMGRAGGRYACLEMYPDYVLERKSVKVGFVMGPALLGHRLALDYGYERDADPDMRSFGVSWYQSLQTLLDRGKLKPHPLKELDNRFDGVLKGVKMLKNREVSGEKLVVAIDDC</sequence>
<dbReference type="InterPro" id="IPR020843">
    <property type="entry name" value="ER"/>
</dbReference>
<dbReference type="Pfam" id="PF00107">
    <property type="entry name" value="ADH_zinc_N"/>
    <property type="match status" value="1"/>
</dbReference>
<keyword evidence="3" id="KW-0547">Nucleotide-binding</keyword>
<name>A0AAD9M1E7_9PEZI</name>
<proteinExistence type="inferred from homology"/>
<evidence type="ECO:0000259" key="6">
    <source>
        <dbReference type="SMART" id="SM00829"/>
    </source>
</evidence>
<keyword evidence="5" id="KW-0560">Oxidoreductase</keyword>
<dbReference type="SMART" id="SM00829">
    <property type="entry name" value="PKS_ER"/>
    <property type="match status" value="1"/>
</dbReference>
<dbReference type="SUPFAM" id="SSF51735">
    <property type="entry name" value="NAD(P)-binding Rossmann-fold domains"/>
    <property type="match status" value="1"/>
</dbReference>
<dbReference type="AlphaFoldDB" id="A0AAD9M1E7"/>
<keyword evidence="4" id="KW-0521">NADP</keyword>
<dbReference type="PANTHER" id="PTHR45348:SF1">
    <property type="entry name" value="TRANS-ENOYL REDUCTASE STHE"/>
    <property type="match status" value="1"/>
</dbReference>
<evidence type="ECO:0000256" key="5">
    <source>
        <dbReference type="ARBA" id="ARBA00023002"/>
    </source>
</evidence>
<dbReference type="InterPro" id="IPR011032">
    <property type="entry name" value="GroES-like_sf"/>
</dbReference>
<dbReference type="EMBL" id="MU842850">
    <property type="protein sequence ID" value="KAK2030521.1"/>
    <property type="molecule type" value="Genomic_DNA"/>
</dbReference>
<comment type="similarity">
    <text evidence="1">Belongs to the zinc-containing alcohol dehydrogenase family.</text>
</comment>
<comment type="caution">
    <text evidence="7">The sequence shown here is derived from an EMBL/GenBank/DDBJ whole genome shotgun (WGS) entry which is preliminary data.</text>
</comment>
<evidence type="ECO:0000256" key="4">
    <source>
        <dbReference type="ARBA" id="ARBA00022857"/>
    </source>
</evidence>
<evidence type="ECO:0000256" key="2">
    <source>
        <dbReference type="ARBA" id="ARBA00011245"/>
    </source>
</evidence>
<dbReference type="Gene3D" id="3.90.180.10">
    <property type="entry name" value="Medium-chain alcohol dehydrogenases, catalytic domain"/>
    <property type="match status" value="1"/>
</dbReference>
<dbReference type="SUPFAM" id="SSF50129">
    <property type="entry name" value="GroES-like"/>
    <property type="match status" value="1"/>
</dbReference>
<reference evidence="7" key="1">
    <citation type="submission" date="2021-06" db="EMBL/GenBank/DDBJ databases">
        <title>Comparative genomics, transcriptomics and evolutionary studies reveal genomic signatures of adaptation to plant cell wall in hemibiotrophic fungi.</title>
        <authorList>
            <consortium name="DOE Joint Genome Institute"/>
            <person name="Baroncelli R."/>
            <person name="Diaz J.F."/>
            <person name="Benocci T."/>
            <person name="Peng M."/>
            <person name="Battaglia E."/>
            <person name="Haridas S."/>
            <person name="Andreopoulos W."/>
            <person name="Labutti K."/>
            <person name="Pangilinan J."/>
            <person name="Floch G.L."/>
            <person name="Makela M.R."/>
            <person name="Henrissat B."/>
            <person name="Grigoriev I.V."/>
            <person name="Crouch J.A."/>
            <person name="De Vries R.P."/>
            <person name="Sukno S.A."/>
            <person name="Thon M.R."/>
        </authorList>
    </citation>
    <scope>NUCLEOTIDE SEQUENCE</scope>
    <source>
        <strain evidence="7">MAFF235873</strain>
    </source>
</reference>
<dbReference type="GO" id="GO:0000166">
    <property type="term" value="F:nucleotide binding"/>
    <property type="evidence" value="ECO:0007669"/>
    <property type="project" value="UniProtKB-KW"/>
</dbReference>
<evidence type="ECO:0000313" key="8">
    <source>
        <dbReference type="Proteomes" id="UP001232148"/>
    </source>
</evidence>
<dbReference type="Proteomes" id="UP001232148">
    <property type="component" value="Unassembled WGS sequence"/>
</dbReference>
<dbReference type="InterPro" id="IPR013149">
    <property type="entry name" value="ADH-like_C"/>
</dbReference>
<protein>
    <submittedName>
        <fullName evidence="7">GroES-like protein</fullName>
    </submittedName>
</protein>
<feature type="domain" description="Enoyl reductase (ER)" evidence="6">
    <location>
        <begin position="15"/>
        <end position="352"/>
    </location>
</feature>
<evidence type="ECO:0000313" key="7">
    <source>
        <dbReference type="EMBL" id="KAK2030521.1"/>
    </source>
</evidence>
<dbReference type="Gene3D" id="3.40.50.720">
    <property type="entry name" value="NAD(P)-binding Rossmann-like Domain"/>
    <property type="match status" value="1"/>
</dbReference>
<evidence type="ECO:0000256" key="3">
    <source>
        <dbReference type="ARBA" id="ARBA00022741"/>
    </source>
</evidence>
<dbReference type="InterPro" id="IPR047122">
    <property type="entry name" value="Trans-enoyl_RdTase-like"/>
</dbReference>
<dbReference type="InterPro" id="IPR036291">
    <property type="entry name" value="NAD(P)-bd_dom_sf"/>
</dbReference>
<dbReference type="PANTHER" id="PTHR45348">
    <property type="entry name" value="HYPOTHETICAL OXIDOREDUCTASE (EUROFUNG)"/>
    <property type="match status" value="1"/>
</dbReference>
<accession>A0AAD9M1E7</accession>
<dbReference type="GO" id="GO:0016651">
    <property type="term" value="F:oxidoreductase activity, acting on NAD(P)H"/>
    <property type="evidence" value="ECO:0007669"/>
    <property type="project" value="InterPro"/>
</dbReference>
<gene>
    <name evidence="7" type="ORF">LX32DRAFT_716735</name>
</gene>